<feature type="transmembrane region" description="Helical" evidence="17">
    <location>
        <begin position="15"/>
        <end position="33"/>
    </location>
</feature>
<dbReference type="PANTHER" id="PTHR45339">
    <property type="entry name" value="HYBRID SIGNAL TRANSDUCTION HISTIDINE KINASE J"/>
    <property type="match status" value="1"/>
</dbReference>
<evidence type="ECO:0000256" key="11">
    <source>
        <dbReference type="ARBA" id="ARBA00022840"/>
    </source>
</evidence>
<organism evidence="19 20">
    <name type="scientific">Pseudanabaena cinerea FACHB-1277</name>
    <dbReference type="NCBI Taxonomy" id="2949581"/>
    <lineage>
        <taxon>Bacteria</taxon>
        <taxon>Bacillati</taxon>
        <taxon>Cyanobacteriota</taxon>
        <taxon>Cyanophyceae</taxon>
        <taxon>Pseudanabaenales</taxon>
        <taxon>Pseudanabaenaceae</taxon>
        <taxon>Pseudanabaena</taxon>
        <taxon>Pseudanabaena cinerea</taxon>
    </lineage>
</organism>
<comment type="similarity">
    <text evidence="3">In the N-terminal section; belongs to the phytochrome family.</text>
</comment>
<evidence type="ECO:0000256" key="14">
    <source>
        <dbReference type="ARBA" id="ARBA00023136"/>
    </source>
</evidence>
<evidence type="ECO:0000313" key="20">
    <source>
        <dbReference type="Proteomes" id="UP000631421"/>
    </source>
</evidence>
<sequence>MSVQEASSVASTRRWLNLLFSVQVLGILGLIGVSLHSSDRPEESLVIILFGLAVFVITLVTFLKIQSAIRSLLYRLVSDRKQAAISLKASKDNLEKAYLAQNTILRSIPDVVLVRNIDGQCLKIAETQAFNLKGSREDVLSKPIHEELPASVADLILTTIAKAMETRQIVNCDYILEIGGREAWFSSNISPLDDRTVIQISRDITERKQSELALERAKEDAEAATKAKSEFLANMSHEIRTPMNGILGMAQLLATTNLTEEQQDFVQTILDSGDMLLAIINDILDFSKIDAGSLELEKNEFVFADVIGSSCKLLNVQAQNKGIELRYSCDKNIPSHLVGDSTRLRQIIFNLLSNAIKFTQKGWVQMDVMGKELPDGDRYQLHFVIADTGIGIQGDRLAYLFQSFSQADNSISRRYGGTGLGLAISKRLVELMDGNIWVESFGNVGGFPPEHWQPTSKTEGATFYFEVVVYQNS</sequence>
<dbReference type="RefSeq" id="WP_190352027.1">
    <property type="nucleotide sequence ID" value="NZ_JACJPY010000059.1"/>
</dbReference>
<keyword evidence="16" id="KW-0175">Coiled coil</keyword>
<dbReference type="AlphaFoldDB" id="A0A926Z7A4"/>
<dbReference type="Gene3D" id="1.10.287.130">
    <property type="match status" value="1"/>
</dbReference>
<dbReference type="InterPro" id="IPR013656">
    <property type="entry name" value="PAS_4"/>
</dbReference>
<proteinExistence type="inferred from homology"/>
<dbReference type="GO" id="GO:0000155">
    <property type="term" value="F:phosphorelay sensor kinase activity"/>
    <property type="evidence" value="ECO:0007669"/>
    <property type="project" value="InterPro"/>
</dbReference>
<evidence type="ECO:0000256" key="8">
    <source>
        <dbReference type="ARBA" id="ARBA00022692"/>
    </source>
</evidence>
<dbReference type="SUPFAM" id="SSF55785">
    <property type="entry name" value="PYP-like sensor domain (PAS domain)"/>
    <property type="match status" value="1"/>
</dbReference>
<evidence type="ECO:0000259" key="18">
    <source>
        <dbReference type="PROSITE" id="PS50109"/>
    </source>
</evidence>
<dbReference type="SUPFAM" id="SSF55874">
    <property type="entry name" value="ATPase domain of HSP90 chaperone/DNA topoisomerase II/histidine kinase"/>
    <property type="match status" value="1"/>
</dbReference>
<evidence type="ECO:0000256" key="6">
    <source>
        <dbReference type="ARBA" id="ARBA00022553"/>
    </source>
</evidence>
<evidence type="ECO:0000256" key="13">
    <source>
        <dbReference type="ARBA" id="ARBA00023012"/>
    </source>
</evidence>
<evidence type="ECO:0000256" key="4">
    <source>
        <dbReference type="ARBA" id="ARBA00012438"/>
    </source>
</evidence>
<evidence type="ECO:0000256" key="15">
    <source>
        <dbReference type="ARBA" id="ARBA00074306"/>
    </source>
</evidence>
<dbReference type="GO" id="GO:0005886">
    <property type="term" value="C:plasma membrane"/>
    <property type="evidence" value="ECO:0007669"/>
    <property type="project" value="UniProtKB-SubCell"/>
</dbReference>
<dbReference type="SUPFAM" id="SSF47384">
    <property type="entry name" value="Homodimeric domain of signal transducing histidine kinase"/>
    <property type="match status" value="1"/>
</dbReference>
<evidence type="ECO:0000256" key="5">
    <source>
        <dbReference type="ARBA" id="ARBA00022475"/>
    </source>
</evidence>
<keyword evidence="14 17" id="KW-0472">Membrane</keyword>
<dbReference type="SMART" id="SM00388">
    <property type="entry name" value="HisKA"/>
    <property type="match status" value="1"/>
</dbReference>
<evidence type="ECO:0000256" key="16">
    <source>
        <dbReference type="SAM" id="Coils"/>
    </source>
</evidence>
<dbReference type="Pfam" id="PF00512">
    <property type="entry name" value="HisKA"/>
    <property type="match status" value="1"/>
</dbReference>
<keyword evidence="20" id="KW-1185">Reference proteome</keyword>
<reference evidence="19" key="2">
    <citation type="submission" date="2020-08" db="EMBL/GenBank/DDBJ databases">
        <authorList>
            <person name="Chen M."/>
            <person name="Teng W."/>
            <person name="Zhao L."/>
            <person name="Hu C."/>
            <person name="Zhou Y."/>
            <person name="Han B."/>
            <person name="Song L."/>
            <person name="Shu W."/>
        </authorList>
    </citation>
    <scope>NUCLEOTIDE SEQUENCE</scope>
    <source>
        <strain evidence="19">FACHB-1277</strain>
    </source>
</reference>
<accession>A0A926Z7A4</accession>
<dbReference type="Pfam" id="PF08448">
    <property type="entry name" value="PAS_4"/>
    <property type="match status" value="1"/>
</dbReference>
<dbReference type="EC" id="2.7.13.3" evidence="4"/>
<dbReference type="InterPro" id="IPR036097">
    <property type="entry name" value="HisK_dim/P_sf"/>
</dbReference>
<feature type="transmembrane region" description="Helical" evidence="17">
    <location>
        <begin position="45"/>
        <end position="65"/>
    </location>
</feature>
<keyword evidence="10" id="KW-0418">Kinase</keyword>
<dbReference type="InterPro" id="IPR004358">
    <property type="entry name" value="Sig_transdc_His_kin-like_C"/>
</dbReference>
<dbReference type="InterPro" id="IPR005467">
    <property type="entry name" value="His_kinase_dom"/>
</dbReference>
<evidence type="ECO:0000256" key="7">
    <source>
        <dbReference type="ARBA" id="ARBA00022679"/>
    </source>
</evidence>
<keyword evidence="12 17" id="KW-1133">Transmembrane helix</keyword>
<dbReference type="CDD" id="cd00082">
    <property type="entry name" value="HisKA"/>
    <property type="match status" value="1"/>
</dbReference>
<gene>
    <name evidence="19" type="ORF">H6F44_15990</name>
</gene>
<evidence type="ECO:0000256" key="2">
    <source>
        <dbReference type="ARBA" id="ARBA00004651"/>
    </source>
</evidence>
<dbReference type="SMART" id="SM00387">
    <property type="entry name" value="HATPase_c"/>
    <property type="match status" value="1"/>
</dbReference>
<evidence type="ECO:0000256" key="1">
    <source>
        <dbReference type="ARBA" id="ARBA00000085"/>
    </source>
</evidence>
<evidence type="ECO:0000256" key="12">
    <source>
        <dbReference type="ARBA" id="ARBA00022989"/>
    </source>
</evidence>
<protein>
    <recommendedName>
        <fullName evidence="15">Circadian input-output histidine kinase CikA</fullName>
        <ecNumber evidence="4">2.7.13.3</ecNumber>
    </recommendedName>
</protein>
<dbReference type="Gene3D" id="3.30.450.20">
    <property type="entry name" value="PAS domain"/>
    <property type="match status" value="1"/>
</dbReference>
<dbReference type="PANTHER" id="PTHR45339:SF1">
    <property type="entry name" value="HYBRID SIGNAL TRANSDUCTION HISTIDINE KINASE J"/>
    <property type="match status" value="1"/>
</dbReference>
<dbReference type="Proteomes" id="UP000631421">
    <property type="component" value="Unassembled WGS sequence"/>
</dbReference>
<dbReference type="PRINTS" id="PR00344">
    <property type="entry name" value="BCTRLSENSOR"/>
</dbReference>
<dbReference type="GO" id="GO:0005524">
    <property type="term" value="F:ATP binding"/>
    <property type="evidence" value="ECO:0007669"/>
    <property type="project" value="UniProtKB-KW"/>
</dbReference>
<evidence type="ECO:0000256" key="10">
    <source>
        <dbReference type="ARBA" id="ARBA00022777"/>
    </source>
</evidence>
<dbReference type="PROSITE" id="PS50109">
    <property type="entry name" value="HIS_KIN"/>
    <property type="match status" value="1"/>
</dbReference>
<reference evidence="19" key="1">
    <citation type="journal article" date="2015" name="ISME J.">
        <title>Draft Genome Sequence of Streptomyces incarnatus NRRL8089, which Produces the Nucleoside Antibiotic Sinefungin.</title>
        <authorList>
            <person name="Oshima K."/>
            <person name="Hattori M."/>
            <person name="Shimizu H."/>
            <person name="Fukuda K."/>
            <person name="Nemoto M."/>
            <person name="Inagaki K."/>
            <person name="Tamura T."/>
        </authorList>
    </citation>
    <scope>NUCLEOTIDE SEQUENCE</scope>
    <source>
        <strain evidence="19">FACHB-1277</strain>
    </source>
</reference>
<dbReference type="Gene3D" id="3.30.565.10">
    <property type="entry name" value="Histidine kinase-like ATPase, C-terminal domain"/>
    <property type="match status" value="1"/>
</dbReference>
<comment type="caution">
    <text evidence="19">The sequence shown here is derived from an EMBL/GenBank/DDBJ whole genome shotgun (WGS) entry which is preliminary data.</text>
</comment>
<keyword evidence="9" id="KW-0547">Nucleotide-binding</keyword>
<keyword evidence="13" id="KW-0902">Two-component regulatory system</keyword>
<keyword evidence="11" id="KW-0067">ATP-binding</keyword>
<keyword evidence="6" id="KW-0597">Phosphoprotein</keyword>
<dbReference type="Pfam" id="PF02518">
    <property type="entry name" value="HATPase_c"/>
    <property type="match status" value="1"/>
</dbReference>
<dbReference type="FunFam" id="3.30.565.10:FF:000010">
    <property type="entry name" value="Sensor histidine kinase RcsC"/>
    <property type="match status" value="1"/>
</dbReference>
<comment type="catalytic activity">
    <reaction evidence="1">
        <text>ATP + protein L-histidine = ADP + protein N-phospho-L-histidine.</text>
        <dbReference type="EC" id="2.7.13.3"/>
    </reaction>
</comment>
<keyword evidence="7" id="KW-0808">Transferase</keyword>
<feature type="coiled-coil region" evidence="16">
    <location>
        <begin position="207"/>
        <end position="234"/>
    </location>
</feature>
<dbReference type="FunFam" id="1.10.287.130:FF:000003">
    <property type="entry name" value="Histidine kinase"/>
    <property type="match status" value="1"/>
</dbReference>
<dbReference type="InterPro" id="IPR035965">
    <property type="entry name" value="PAS-like_dom_sf"/>
</dbReference>
<feature type="domain" description="Histidine kinase" evidence="18">
    <location>
        <begin position="234"/>
        <end position="440"/>
    </location>
</feature>
<evidence type="ECO:0000256" key="3">
    <source>
        <dbReference type="ARBA" id="ARBA00006402"/>
    </source>
</evidence>
<name>A0A926Z7A4_9CYAN</name>
<dbReference type="InterPro" id="IPR003661">
    <property type="entry name" value="HisK_dim/P_dom"/>
</dbReference>
<dbReference type="EMBL" id="JACJPY010000059">
    <property type="protein sequence ID" value="MBD2151610.1"/>
    <property type="molecule type" value="Genomic_DNA"/>
</dbReference>
<keyword evidence="5" id="KW-1003">Cell membrane</keyword>
<dbReference type="InterPro" id="IPR036890">
    <property type="entry name" value="HATPase_C_sf"/>
</dbReference>
<dbReference type="InterPro" id="IPR003594">
    <property type="entry name" value="HATPase_dom"/>
</dbReference>
<evidence type="ECO:0000256" key="17">
    <source>
        <dbReference type="SAM" id="Phobius"/>
    </source>
</evidence>
<comment type="subcellular location">
    <subcellularLocation>
        <location evidence="2">Cell membrane</location>
        <topology evidence="2">Multi-pass membrane protein</topology>
    </subcellularLocation>
</comment>
<evidence type="ECO:0000313" key="19">
    <source>
        <dbReference type="EMBL" id="MBD2151610.1"/>
    </source>
</evidence>
<keyword evidence="8 17" id="KW-0812">Transmembrane</keyword>
<evidence type="ECO:0000256" key="9">
    <source>
        <dbReference type="ARBA" id="ARBA00022741"/>
    </source>
</evidence>
<dbReference type="CDD" id="cd16922">
    <property type="entry name" value="HATPase_EvgS-ArcB-TorS-like"/>
    <property type="match status" value="1"/>
</dbReference>